<feature type="domain" description="PRC-barrel" evidence="2">
    <location>
        <begin position="67"/>
        <end position="122"/>
    </location>
</feature>
<keyword evidence="1" id="KW-0732">Signal</keyword>
<dbReference type="InterPro" id="IPR027275">
    <property type="entry name" value="PRC-brl_dom"/>
</dbReference>
<dbReference type="Pfam" id="PF05239">
    <property type="entry name" value="PRC"/>
    <property type="match status" value="1"/>
</dbReference>
<dbReference type="SUPFAM" id="SSF50346">
    <property type="entry name" value="PRC-barrel domain"/>
    <property type="match status" value="1"/>
</dbReference>
<dbReference type="AlphaFoldDB" id="A0A1G7LHZ3"/>
<keyword evidence="4" id="KW-1185">Reference proteome</keyword>
<name>A0A1G7LHZ3_9PROT</name>
<dbReference type="RefSeq" id="WP_143006112.1">
    <property type="nucleotide sequence ID" value="NZ_FNCE01000001.1"/>
</dbReference>
<protein>
    <submittedName>
        <fullName evidence="3">PRC-barrel domain-containing protein</fullName>
    </submittedName>
</protein>
<evidence type="ECO:0000313" key="3">
    <source>
        <dbReference type="EMBL" id="SDF49182.1"/>
    </source>
</evidence>
<evidence type="ECO:0000313" key="4">
    <source>
        <dbReference type="Proteomes" id="UP000199415"/>
    </source>
</evidence>
<dbReference type="STRING" id="1082479.SAMN05216241_101259"/>
<feature type="signal peptide" evidence="1">
    <location>
        <begin position="1"/>
        <end position="21"/>
    </location>
</feature>
<dbReference type="PANTHER" id="PTHR36505:SF1">
    <property type="entry name" value="BLR1072 PROTEIN"/>
    <property type="match status" value="1"/>
</dbReference>
<dbReference type="PANTHER" id="PTHR36505">
    <property type="entry name" value="BLR1072 PROTEIN"/>
    <property type="match status" value="1"/>
</dbReference>
<sequence length="151" mass="15273">MPHSSRAVTACRLFAGIAACAGLLISAPVPPVDGQTARATAEPQPPAVHMPAAPGIGFLASGAASSMSATTLIGADVVGSAGRSLGTVADVIFQSNGRPESLVVATGGFLGIGEKHAVVPWTPERMRMQGPYLVTNLARAHLRAAPDAERP</sequence>
<dbReference type="Gene3D" id="2.30.30.240">
    <property type="entry name" value="PRC-barrel domain"/>
    <property type="match status" value="1"/>
</dbReference>
<dbReference type="OrthoDB" id="8021018at2"/>
<evidence type="ECO:0000256" key="1">
    <source>
        <dbReference type="SAM" id="SignalP"/>
    </source>
</evidence>
<accession>A0A1G7LHZ3</accession>
<proteinExistence type="predicted"/>
<organism evidence="3 4">
    <name type="scientific">Limimonas halophila</name>
    <dbReference type="NCBI Taxonomy" id="1082479"/>
    <lineage>
        <taxon>Bacteria</taxon>
        <taxon>Pseudomonadati</taxon>
        <taxon>Pseudomonadota</taxon>
        <taxon>Alphaproteobacteria</taxon>
        <taxon>Rhodospirillales</taxon>
        <taxon>Rhodovibrionaceae</taxon>
        <taxon>Limimonas</taxon>
    </lineage>
</organism>
<dbReference type="EMBL" id="FNCE01000001">
    <property type="protein sequence ID" value="SDF49182.1"/>
    <property type="molecule type" value="Genomic_DNA"/>
</dbReference>
<evidence type="ECO:0000259" key="2">
    <source>
        <dbReference type="Pfam" id="PF05239"/>
    </source>
</evidence>
<dbReference type="Proteomes" id="UP000199415">
    <property type="component" value="Unassembled WGS sequence"/>
</dbReference>
<dbReference type="InterPro" id="IPR011033">
    <property type="entry name" value="PRC_barrel-like_sf"/>
</dbReference>
<reference evidence="3 4" key="1">
    <citation type="submission" date="2016-10" db="EMBL/GenBank/DDBJ databases">
        <authorList>
            <person name="de Groot N.N."/>
        </authorList>
    </citation>
    <scope>NUCLEOTIDE SEQUENCE [LARGE SCALE GENOMIC DNA]</scope>
    <source>
        <strain evidence="3 4">DSM 25584</strain>
    </source>
</reference>
<gene>
    <name evidence="3" type="ORF">SAMN05216241_101259</name>
</gene>
<feature type="chain" id="PRO_5011729736" evidence="1">
    <location>
        <begin position="22"/>
        <end position="151"/>
    </location>
</feature>